<accession>A0A3E2MXF2</accession>
<proteinExistence type="inferred from homology"/>
<evidence type="ECO:0000259" key="7">
    <source>
        <dbReference type="PROSITE" id="PS51012"/>
    </source>
</evidence>
<dbReference type="PANTHER" id="PTHR43229">
    <property type="entry name" value="NODULATION PROTEIN J"/>
    <property type="match status" value="1"/>
</dbReference>
<keyword evidence="5" id="KW-0046">Antibiotic resistance</keyword>
<dbReference type="AlphaFoldDB" id="A0A3E2MXF2"/>
<reference evidence="8 9" key="1">
    <citation type="journal article" date="2018" name="Sci. Rep.">
        <title>Extensive genomic diversity among Mycobacterium marinum strains revealed by whole genome sequencing.</title>
        <authorList>
            <person name="Das S."/>
            <person name="Pettersson B.M."/>
            <person name="Behra P.R."/>
            <person name="Mallick A."/>
            <person name="Cheramie M."/>
            <person name="Ramesh M."/>
            <person name="Shirreff L."/>
            <person name="DuCote T."/>
            <person name="Dasgupta S."/>
            <person name="Ennis D.G."/>
            <person name="Kirsebom L.A."/>
        </authorList>
    </citation>
    <scope>NUCLEOTIDE SEQUENCE [LARGE SCALE GENOMIC DNA]</scope>
    <source>
        <strain evidence="8 9">Davis1</strain>
    </source>
</reference>
<evidence type="ECO:0000256" key="4">
    <source>
        <dbReference type="ARBA" id="ARBA00023136"/>
    </source>
</evidence>
<dbReference type="GO" id="GO:0043190">
    <property type="term" value="C:ATP-binding cassette (ABC) transporter complex"/>
    <property type="evidence" value="ECO:0007669"/>
    <property type="project" value="InterPro"/>
</dbReference>
<comment type="caution">
    <text evidence="8">The sequence shown here is derived from an EMBL/GenBank/DDBJ whole genome shotgun (WGS) entry which is preliminary data.</text>
</comment>
<dbReference type="EMBL" id="PEDF01000069">
    <property type="protein sequence ID" value="RFZ42484.1"/>
    <property type="molecule type" value="Genomic_DNA"/>
</dbReference>
<sequence>MIVFRDVSTSHRQTVRRPEAHSSSVAWQVWVMLKRNLIRVRRRPETLMQLLLQPIAFMLFFTFIVGRSISENAAPHYREYLLPGIQAQAIVATIILVGAAISADVENDVFIRFRSLPISNSAPLIARGLVSLLYAAIVYILIGISGMLIGWRMHGSLADAVLAFVLVLVFGVGFMWLGMVVGLMVRTVEVVGAAVFLITLPIISISNCFVPTQPMPHALRVIAEWNPLSSLALALRKLTIDEPMAPPSAQLPLHHPALSTLIYSIVLTALLAPIAIRAYIRRTSL</sequence>
<dbReference type="PRINTS" id="PR00164">
    <property type="entry name" value="ABC2TRNSPORT"/>
</dbReference>
<dbReference type="InterPro" id="IPR047817">
    <property type="entry name" value="ABC2_TM_bact-type"/>
</dbReference>
<dbReference type="Proteomes" id="UP000257451">
    <property type="component" value="Unassembled WGS sequence"/>
</dbReference>
<evidence type="ECO:0000256" key="6">
    <source>
        <dbReference type="RuleBase" id="RU361157"/>
    </source>
</evidence>
<keyword evidence="4 6" id="KW-0472">Membrane</keyword>
<protein>
    <recommendedName>
        <fullName evidence="6">Transport permease protein</fullName>
    </recommendedName>
</protein>
<evidence type="ECO:0000256" key="1">
    <source>
        <dbReference type="ARBA" id="ARBA00004141"/>
    </source>
</evidence>
<gene>
    <name evidence="8" type="primary">drrB_3</name>
    <name evidence="8" type="ORF">DAVIS_02156</name>
</gene>
<name>A0A3E2MXF2_MYCMR</name>
<keyword evidence="2 6" id="KW-0812">Transmembrane</keyword>
<organism evidence="8 9">
    <name type="scientific">Mycobacterium marinum</name>
    <dbReference type="NCBI Taxonomy" id="1781"/>
    <lineage>
        <taxon>Bacteria</taxon>
        <taxon>Bacillati</taxon>
        <taxon>Actinomycetota</taxon>
        <taxon>Actinomycetes</taxon>
        <taxon>Mycobacteriales</taxon>
        <taxon>Mycobacteriaceae</taxon>
        <taxon>Mycobacterium</taxon>
        <taxon>Mycobacterium ulcerans group</taxon>
    </lineage>
</organism>
<dbReference type="GO" id="GO:0140359">
    <property type="term" value="F:ABC-type transporter activity"/>
    <property type="evidence" value="ECO:0007669"/>
    <property type="project" value="InterPro"/>
</dbReference>
<dbReference type="RefSeq" id="WP_036455763.1">
    <property type="nucleotide sequence ID" value="NZ_CAXLAL010000148.1"/>
</dbReference>
<evidence type="ECO:0000256" key="2">
    <source>
        <dbReference type="ARBA" id="ARBA00022692"/>
    </source>
</evidence>
<feature type="transmembrane region" description="Helical" evidence="6">
    <location>
        <begin position="124"/>
        <end position="149"/>
    </location>
</feature>
<feature type="transmembrane region" description="Helical" evidence="6">
    <location>
        <begin position="47"/>
        <end position="65"/>
    </location>
</feature>
<keyword evidence="3 6" id="KW-1133">Transmembrane helix</keyword>
<dbReference type="GeneID" id="34342571"/>
<dbReference type="Pfam" id="PF01061">
    <property type="entry name" value="ABC2_membrane"/>
    <property type="match status" value="1"/>
</dbReference>
<feature type="transmembrane region" description="Helical" evidence="6">
    <location>
        <begin position="161"/>
        <end position="183"/>
    </location>
</feature>
<dbReference type="InterPro" id="IPR051784">
    <property type="entry name" value="Nod_factor_ABC_transporter"/>
</dbReference>
<keyword evidence="6" id="KW-1003">Cell membrane</keyword>
<comment type="similarity">
    <text evidence="6">Belongs to the ABC-2 integral membrane protein family.</text>
</comment>
<dbReference type="InterPro" id="IPR013525">
    <property type="entry name" value="ABC2_TM"/>
</dbReference>
<keyword evidence="6" id="KW-0813">Transport</keyword>
<evidence type="ECO:0000313" key="8">
    <source>
        <dbReference type="EMBL" id="RFZ42484.1"/>
    </source>
</evidence>
<feature type="transmembrane region" description="Helical" evidence="6">
    <location>
        <begin position="85"/>
        <end position="103"/>
    </location>
</feature>
<evidence type="ECO:0000256" key="3">
    <source>
        <dbReference type="ARBA" id="ARBA00022989"/>
    </source>
</evidence>
<dbReference type="InterPro" id="IPR000412">
    <property type="entry name" value="ABC_2_transport"/>
</dbReference>
<feature type="domain" description="ABC transmembrane type-2" evidence="7">
    <location>
        <begin position="45"/>
        <end position="282"/>
    </location>
</feature>
<evidence type="ECO:0000313" key="9">
    <source>
        <dbReference type="Proteomes" id="UP000257451"/>
    </source>
</evidence>
<dbReference type="PANTHER" id="PTHR43229:SF2">
    <property type="entry name" value="NODULATION PROTEIN J"/>
    <property type="match status" value="1"/>
</dbReference>
<feature type="transmembrane region" description="Helical" evidence="6">
    <location>
        <begin position="190"/>
        <end position="212"/>
    </location>
</feature>
<evidence type="ECO:0000256" key="5">
    <source>
        <dbReference type="ARBA" id="ARBA00023251"/>
    </source>
</evidence>
<feature type="transmembrane region" description="Helical" evidence="6">
    <location>
        <begin position="261"/>
        <end position="280"/>
    </location>
</feature>
<comment type="subcellular location">
    <subcellularLocation>
        <location evidence="6">Cell membrane</location>
        <topology evidence="6">Multi-pass membrane protein</topology>
    </subcellularLocation>
    <subcellularLocation>
        <location evidence="1">Membrane</location>
        <topology evidence="1">Multi-pass membrane protein</topology>
    </subcellularLocation>
</comment>
<dbReference type="GO" id="GO:0046677">
    <property type="term" value="P:response to antibiotic"/>
    <property type="evidence" value="ECO:0007669"/>
    <property type="project" value="UniProtKB-KW"/>
</dbReference>
<dbReference type="PIRSF" id="PIRSF006648">
    <property type="entry name" value="DrrB"/>
    <property type="match status" value="1"/>
</dbReference>
<dbReference type="PROSITE" id="PS51012">
    <property type="entry name" value="ABC_TM2"/>
    <property type="match status" value="1"/>
</dbReference>